<keyword evidence="3 5" id="KW-0472">Membrane</keyword>
<dbReference type="InterPro" id="IPR043129">
    <property type="entry name" value="ATPase_NBD"/>
</dbReference>
<dbReference type="Proteomes" id="UP000256845">
    <property type="component" value="Unassembled WGS sequence"/>
</dbReference>
<protein>
    <recommendedName>
        <fullName evidence="5 6">Cell division protein FtsA</fullName>
    </recommendedName>
</protein>
<dbReference type="GO" id="GO:0043093">
    <property type="term" value="P:FtsZ-dependent cytokinesis"/>
    <property type="evidence" value="ECO:0007669"/>
    <property type="project" value="UniProtKB-UniRule"/>
</dbReference>
<dbReference type="SUPFAM" id="SSF53067">
    <property type="entry name" value="Actin-like ATPase domain"/>
    <property type="match status" value="2"/>
</dbReference>
<evidence type="ECO:0000256" key="3">
    <source>
        <dbReference type="ARBA" id="ARBA00023136"/>
    </source>
</evidence>
<dbReference type="InterPro" id="IPR003494">
    <property type="entry name" value="SHS2_FtsA"/>
</dbReference>
<organism evidence="8 9">
    <name type="scientific">Aestuariispira insulae</name>
    <dbReference type="NCBI Taxonomy" id="1461337"/>
    <lineage>
        <taxon>Bacteria</taxon>
        <taxon>Pseudomonadati</taxon>
        <taxon>Pseudomonadota</taxon>
        <taxon>Alphaproteobacteria</taxon>
        <taxon>Rhodospirillales</taxon>
        <taxon>Kiloniellaceae</taxon>
        <taxon>Aestuariispira</taxon>
    </lineage>
</organism>
<sequence length="421" mass="44006">MPVKWENKRVATQRSIAALDIGSSKICCFIGEVSGGGQLRVTGMSHQASAGVKNGVIVDMESAYQSILAAVHSAEQMAGTTINAVTVSLAGGQPVSQIIRRELTIGGGAIREADVRRMLNDGRQAADLRDRTLLHAIPLGFDVDDATGIDHPTGMHAQKLVMRMHLVTGNAASVQNISYCVNRCHLAVQNVVAAPYAAGLASLVEDERDLGSIVVDMGGGTTSIAVFYEGDLIYTDSIPVGGQHVTSDIARGLSTSLAEAEKLKTRHGSALPASSDDREMLEVPQVGEEEDAPNIIPKSYLVSIIAPRIEETLEMVGDRLDASGIAGVAGQRVVLTGGACQLTGVRELATQMLDKQIRIGRPLGVTGLAEATGGAAFAAAAGLLHYAVDDRGEARTMEAAAAAKTGGGLLSRVGGWFRETF</sequence>
<dbReference type="Pfam" id="PF02491">
    <property type="entry name" value="SHS2_FTSA"/>
    <property type="match status" value="1"/>
</dbReference>
<name>A0A3D9HXH5_9PROT</name>
<dbReference type="InterPro" id="IPR050696">
    <property type="entry name" value="FtsA/MreB"/>
</dbReference>
<evidence type="ECO:0000313" key="8">
    <source>
        <dbReference type="EMBL" id="RED54119.1"/>
    </source>
</evidence>
<keyword evidence="4 5" id="KW-0131">Cell cycle</keyword>
<dbReference type="InterPro" id="IPR020823">
    <property type="entry name" value="Cell_div_FtsA"/>
</dbReference>
<comment type="caution">
    <text evidence="8">The sequence shown here is derived from an EMBL/GenBank/DDBJ whole genome shotgun (WGS) entry which is preliminary data.</text>
</comment>
<dbReference type="GO" id="GO:0032153">
    <property type="term" value="C:cell division site"/>
    <property type="evidence" value="ECO:0007669"/>
    <property type="project" value="UniProtKB-UniRule"/>
</dbReference>
<evidence type="ECO:0000256" key="5">
    <source>
        <dbReference type="HAMAP-Rule" id="MF_02033"/>
    </source>
</evidence>
<dbReference type="Pfam" id="PF14450">
    <property type="entry name" value="FtsA"/>
    <property type="match status" value="2"/>
</dbReference>
<dbReference type="Gene3D" id="3.30.420.40">
    <property type="match status" value="2"/>
</dbReference>
<dbReference type="OrthoDB" id="9810567at2"/>
<evidence type="ECO:0000313" key="9">
    <source>
        <dbReference type="Proteomes" id="UP000256845"/>
    </source>
</evidence>
<comment type="subcellular location">
    <subcellularLocation>
        <location evidence="5">Cell membrane</location>
        <topology evidence="5">Peripheral membrane protein</topology>
        <orientation evidence="5">Cytoplasmic side</orientation>
    </subcellularLocation>
    <text evidence="5">Localizes to the Z ring in an FtsZ-dependent manner. Targeted to the membrane through a conserved C-terminal amphipathic helix.</text>
</comment>
<evidence type="ECO:0000256" key="4">
    <source>
        <dbReference type="ARBA" id="ARBA00023306"/>
    </source>
</evidence>
<dbReference type="HAMAP" id="MF_02033">
    <property type="entry name" value="FtsA"/>
    <property type="match status" value="1"/>
</dbReference>
<reference evidence="8 9" key="1">
    <citation type="submission" date="2018-07" db="EMBL/GenBank/DDBJ databases">
        <title>Genomic Encyclopedia of Type Strains, Phase III (KMG-III): the genomes of soil and plant-associated and newly described type strains.</title>
        <authorList>
            <person name="Whitman W."/>
        </authorList>
    </citation>
    <scope>NUCLEOTIDE SEQUENCE [LARGE SCALE GENOMIC DNA]</scope>
    <source>
        <strain evidence="8 9">CECT 8488</strain>
    </source>
</reference>
<accession>A0A3D9HXH5</accession>
<evidence type="ECO:0000259" key="7">
    <source>
        <dbReference type="SMART" id="SM00842"/>
    </source>
</evidence>
<dbReference type="NCBIfam" id="TIGR01174">
    <property type="entry name" value="ftsA"/>
    <property type="match status" value="1"/>
</dbReference>
<evidence type="ECO:0000256" key="2">
    <source>
        <dbReference type="ARBA" id="ARBA00022618"/>
    </source>
</evidence>
<dbReference type="EMBL" id="QRDW01000001">
    <property type="protein sequence ID" value="RED54119.1"/>
    <property type="molecule type" value="Genomic_DNA"/>
</dbReference>
<comment type="similarity">
    <text evidence="5 6">Belongs to the FtsA/MreB family.</text>
</comment>
<evidence type="ECO:0000256" key="1">
    <source>
        <dbReference type="ARBA" id="ARBA00022475"/>
    </source>
</evidence>
<keyword evidence="9" id="KW-1185">Reference proteome</keyword>
<evidence type="ECO:0000256" key="6">
    <source>
        <dbReference type="PIRNR" id="PIRNR003101"/>
    </source>
</evidence>
<keyword evidence="2 5" id="KW-0132">Cell division</keyword>
<dbReference type="CDD" id="cd24048">
    <property type="entry name" value="ASKHA_NBD_FtsA"/>
    <property type="match status" value="1"/>
</dbReference>
<dbReference type="PANTHER" id="PTHR32432">
    <property type="entry name" value="CELL DIVISION PROTEIN FTSA-RELATED"/>
    <property type="match status" value="1"/>
</dbReference>
<keyword evidence="1 5" id="KW-1003">Cell membrane</keyword>
<proteinExistence type="inferred from homology"/>
<comment type="function">
    <text evidence="5 6">Cell division protein that is involved in the assembly of the Z ring. May serve as a membrane anchor for the Z ring.</text>
</comment>
<dbReference type="SMART" id="SM00842">
    <property type="entry name" value="FtsA"/>
    <property type="match status" value="1"/>
</dbReference>
<comment type="subunit">
    <text evidence="5">Self-interacts. Interacts with FtsZ.</text>
</comment>
<dbReference type="PANTHER" id="PTHR32432:SF4">
    <property type="entry name" value="CELL DIVISION PROTEIN FTSA"/>
    <property type="match status" value="1"/>
</dbReference>
<dbReference type="PIRSF" id="PIRSF003101">
    <property type="entry name" value="FtsA"/>
    <property type="match status" value="1"/>
</dbReference>
<gene>
    <name evidence="5" type="primary">ftsA</name>
    <name evidence="8" type="ORF">DFP90_101922</name>
</gene>
<dbReference type="AlphaFoldDB" id="A0A3D9HXH5"/>
<dbReference type="GO" id="GO:0009898">
    <property type="term" value="C:cytoplasmic side of plasma membrane"/>
    <property type="evidence" value="ECO:0007669"/>
    <property type="project" value="UniProtKB-UniRule"/>
</dbReference>
<feature type="domain" description="SHS2" evidence="7">
    <location>
        <begin position="16"/>
        <end position="202"/>
    </location>
</feature>